<dbReference type="OrthoDB" id="5510591at2"/>
<dbReference type="SUPFAM" id="SSF51735">
    <property type="entry name" value="NAD(P)-binding Rossmann-fold domains"/>
    <property type="match status" value="1"/>
</dbReference>
<dbReference type="AlphaFoldDB" id="A0A4Q1L1F0"/>
<evidence type="ECO:0000313" key="5">
    <source>
        <dbReference type="Proteomes" id="UP000290517"/>
    </source>
</evidence>
<protein>
    <submittedName>
        <fullName evidence="3">SDR family oxidoreductase</fullName>
    </submittedName>
</protein>
<dbReference type="PANTHER" id="PTHR47129">
    <property type="entry name" value="QUINONE OXIDOREDUCTASE 2"/>
    <property type="match status" value="1"/>
</dbReference>
<evidence type="ECO:0000313" key="2">
    <source>
        <dbReference type="EMBL" id="RXR28111.1"/>
    </source>
</evidence>
<dbReference type="Proteomes" id="UP000289805">
    <property type="component" value="Unassembled WGS sequence"/>
</dbReference>
<feature type="domain" description="NAD(P)-binding" evidence="1">
    <location>
        <begin position="8"/>
        <end position="183"/>
    </location>
</feature>
<accession>A0A4Q1L1F0</accession>
<evidence type="ECO:0000313" key="3">
    <source>
        <dbReference type="EMBL" id="RXR35880.1"/>
    </source>
</evidence>
<dbReference type="STRING" id="1713.GCA_000718325_01222"/>
<dbReference type="InterPro" id="IPR052718">
    <property type="entry name" value="NmrA-type_oxidoreductase"/>
</dbReference>
<dbReference type="Gene3D" id="3.90.25.10">
    <property type="entry name" value="UDP-galactose 4-epimerase, domain 1"/>
    <property type="match status" value="1"/>
</dbReference>
<dbReference type="EMBL" id="SDJQ01000006">
    <property type="protein sequence ID" value="RXR35880.1"/>
    <property type="molecule type" value="Genomic_DNA"/>
</dbReference>
<dbReference type="RefSeq" id="WP_030150774.1">
    <property type="nucleotide sequence ID" value="NZ_JOFV01000005.1"/>
</dbReference>
<evidence type="ECO:0000313" key="4">
    <source>
        <dbReference type="Proteomes" id="UP000289805"/>
    </source>
</evidence>
<comment type="caution">
    <text evidence="3">The sequence shown here is derived from an EMBL/GenBank/DDBJ whole genome shotgun (WGS) entry which is preliminary data.</text>
</comment>
<keyword evidence="5" id="KW-1185">Reference proteome</keyword>
<dbReference type="Proteomes" id="UP000290517">
    <property type="component" value="Unassembled WGS sequence"/>
</dbReference>
<dbReference type="Pfam" id="PF13460">
    <property type="entry name" value="NAD_binding_10"/>
    <property type="match status" value="1"/>
</dbReference>
<sequence length="293" mass="30063">MIAVTAVTGHLGHLVVDSLVEHGVAPERIVAAVRTPAKAADLAERGVVVREADYSRPETLATALAGVDVLLLISGSEVGRRVQQHANVVEAARAAGVRHLVYTSAPQATTSALVLAPEHKATEELVAASGLPATILRNGWYTENYLGAVEQARETGVVLGSVGEGLVASASRKDYAEAAAVVLAAADADPAFEGGVHELSGDVAWDHPYLAATIGEIVGREVVYQDVTPEAHLQILLDAGLDEGTAGFVVALDGNTRDGLLAATSGELSRLLGRPTTPLAEGLRAAVGVTSAA</sequence>
<name>A0A4Q1L1F0_9CELL</name>
<reference evidence="4 5" key="1">
    <citation type="submission" date="2019-01" db="EMBL/GenBank/DDBJ databases">
        <title>Oerskovia turbata Genome sequencing and assembly.</title>
        <authorList>
            <person name="Dou T."/>
        </authorList>
    </citation>
    <scope>NUCLEOTIDE SEQUENCE [LARGE SCALE GENOMIC DNA]</scope>
    <source>
        <strain evidence="3 4">JCM12123</strain>
        <strain evidence="2 5">JCM3160</strain>
    </source>
</reference>
<dbReference type="InterPro" id="IPR036291">
    <property type="entry name" value="NAD(P)-bd_dom_sf"/>
</dbReference>
<organism evidence="3 4">
    <name type="scientific">Oerskovia turbata</name>
    <dbReference type="NCBI Taxonomy" id="1713"/>
    <lineage>
        <taxon>Bacteria</taxon>
        <taxon>Bacillati</taxon>
        <taxon>Actinomycetota</taxon>
        <taxon>Actinomycetes</taxon>
        <taxon>Micrococcales</taxon>
        <taxon>Cellulomonadaceae</taxon>
        <taxon>Oerskovia</taxon>
    </lineage>
</organism>
<dbReference type="Gene3D" id="3.40.50.720">
    <property type="entry name" value="NAD(P)-binding Rossmann-like Domain"/>
    <property type="match status" value="1"/>
</dbReference>
<proteinExistence type="predicted"/>
<dbReference type="CDD" id="cd05269">
    <property type="entry name" value="TMR_SDR_a"/>
    <property type="match status" value="1"/>
</dbReference>
<gene>
    <name evidence="2" type="ORF">EQW73_02185</name>
    <name evidence="3" type="ORF">EQW78_03570</name>
</gene>
<dbReference type="InterPro" id="IPR016040">
    <property type="entry name" value="NAD(P)-bd_dom"/>
</dbReference>
<evidence type="ECO:0000259" key="1">
    <source>
        <dbReference type="Pfam" id="PF13460"/>
    </source>
</evidence>
<dbReference type="PANTHER" id="PTHR47129:SF1">
    <property type="entry name" value="NMRA-LIKE DOMAIN-CONTAINING PROTEIN"/>
    <property type="match status" value="1"/>
</dbReference>
<dbReference type="EMBL" id="SDJR01000001">
    <property type="protein sequence ID" value="RXR28111.1"/>
    <property type="molecule type" value="Genomic_DNA"/>
</dbReference>